<evidence type="ECO:0000256" key="1">
    <source>
        <dbReference type="SAM" id="MobiDB-lite"/>
    </source>
</evidence>
<sequence>MRTLSLVNRLRWSFGGNMNPHALVVGDVDNDGDNEFVIGNLNGDLAIFKGDCSYGLPAYFCRGLGTNSVVCINAEGHAHIFDFPNSNLQDVNKKSTSMQTNNVLAVEEYLQHSRRGSDTATLHNFRNAMASAQNGPKASRGKSQLGKGSEDEQLNMQYISPDHTVKVPVNVNKIIIADIDGDGLNEVVLARTDRILHSFEFKRPPSEDPSKAATAPGTPSTSTSTSSASATLNTYTRQNPLAGKNIRSSFSNITQNTLKMAKERPLPPSRGATKEDLKEPSAISKISSGWAKRDKSKATDSVHPNDVLDDDKSTKPSQGATVIEKDMWIFDGQITSLSTTMHPNYPNEPLLLVAQPGNTFTIIDQKGDRYNPDFTRQYITNSHYRRSNDQVGELATYQFDSPEISQRPPNASSVERGPVDIDNAVMAKVIDGEEYNEEMYGLSVTPKARQFMTEDTPMAKNRRSTSGTIRPMLRRASSTHAIGPEIADKSKASQVQTPPVEIKSSSYVVQSWPLVDGDDVVGDEIKGLVATEIVMGKRRHRRRSLDDSEYQAIDSVQADVVGMLSMDGKFTIHNLLTKERSEYDLFVTHKLFSLATLNTSSKPLTLPNGGHARRPSGNRSGMSTPGFSSHASSPQLKFPSPYMKPTRYNSSTTTSVADLSSAPSPAPTPSRSVSENGDSDLEDNRSLRQIPSHDEPGTTMGTTISRIFGIVSGGQGDGEASEADGDDELDFSDSEQNGSRRGSEYNGLEDSWISEAKVEIDNDLFVACAWNGVTYMIDWSQTNSNDQKYTSGTKFQLVKFAFEGRVCAFTAGSYAVLPGQNVPCLFYVDFDDQIYVYYDVHITPGPVTGFLDEPDDDIDEALDRIAACENSIKELQQRVKDPDDNEGIYQENLFGNAILATNDYRNEKADIIHRSLYGLPQLRAALSFELEQLVLAQTPFQAAHPKRGRRLSDIEIFLDPSLERDGAALSDGVVHTPSSITSPVPTTTPPDLVDRDHELMTDSDLADTEPDDDSVRDIQPISTVTTTDTLS</sequence>
<dbReference type="EMBL" id="JAEPQZ010000004">
    <property type="protein sequence ID" value="KAG2181965.1"/>
    <property type="molecule type" value="Genomic_DNA"/>
</dbReference>
<dbReference type="Proteomes" id="UP000654370">
    <property type="component" value="Unassembled WGS sequence"/>
</dbReference>
<feature type="compositionally biased region" description="Basic and acidic residues" evidence="1">
    <location>
        <begin position="200"/>
        <end position="210"/>
    </location>
</feature>
<dbReference type="GO" id="GO:0032006">
    <property type="term" value="P:regulation of TOR signaling"/>
    <property type="evidence" value="ECO:0007669"/>
    <property type="project" value="TreeGrafter"/>
</dbReference>
<evidence type="ECO:0000313" key="2">
    <source>
        <dbReference type="EMBL" id="KAG2181965.1"/>
    </source>
</evidence>
<feature type="compositionally biased region" description="Acidic residues" evidence="1">
    <location>
        <begin position="1004"/>
        <end position="1014"/>
    </location>
</feature>
<accession>A0A8H7PYB1</accession>
<feature type="compositionally biased region" description="Low complexity" evidence="1">
    <location>
        <begin position="211"/>
        <end position="231"/>
    </location>
</feature>
<feature type="compositionally biased region" description="Acidic residues" evidence="1">
    <location>
        <begin position="719"/>
        <end position="733"/>
    </location>
</feature>
<dbReference type="Pfam" id="PF15907">
    <property type="entry name" value="Itfg2"/>
    <property type="match status" value="2"/>
</dbReference>
<feature type="region of interest" description="Disordered" evidence="1">
    <location>
        <begin position="1003"/>
        <end position="1031"/>
    </location>
</feature>
<reference evidence="2" key="1">
    <citation type="submission" date="2020-12" db="EMBL/GenBank/DDBJ databases">
        <title>Metabolic potential, ecology and presence of endohyphal bacteria is reflected in genomic diversity of Mucoromycotina.</title>
        <authorList>
            <person name="Muszewska A."/>
            <person name="Okrasinska A."/>
            <person name="Steczkiewicz K."/>
            <person name="Drgas O."/>
            <person name="Orlowska M."/>
            <person name="Perlinska-Lenart U."/>
            <person name="Aleksandrzak-Piekarczyk T."/>
            <person name="Szatraj K."/>
            <person name="Zielenkiewicz U."/>
            <person name="Pilsyk S."/>
            <person name="Malc E."/>
            <person name="Mieczkowski P."/>
            <person name="Kruszewska J.S."/>
            <person name="Biernat P."/>
            <person name="Pawlowska J."/>
        </authorList>
    </citation>
    <scope>NUCLEOTIDE SEQUENCE</scope>
    <source>
        <strain evidence="2">WA0000067209</strain>
    </source>
</reference>
<feature type="compositionally biased region" description="Low complexity" evidence="1">
    <location>
        <begin position="655"/>
        <end position="674"/>
    </location>
</feature>
<feature type="region of interest" description="Disordered" evidence="1">
    <location>
        <begin position="130"/>
        <end position="150"/>
    </location>
</feature>
<feature type="compositionally biased region" description="Basic and acidic residues" evidence="1">
    <location>
        <begin position="291"/>
        <end position="300"/>
    </location>
</feature>
<organism evidence="2 3">
    <name type="scientific">Mortierella isabellina</name>
    <name type="common">Filamentous fungus</name>
    <name type="synonym">Umbelopsis isabellina</name>
    <dbReference type="NCBI Taxonomy" id="91625"/>
    <lineage>
        <taxon>Eukaryota</taxon>
        <taxon>Fungi</taxon>
        <taxon>Fungi incertae sedis</taxon>
        <taxon>Mucoromycota</taxon>
        <taxon>Mucoromycotina</taxon>
        <taxon>Umbelopsidomycetes</taxon>
        <taxon>Umbelopsidales</taxon>
        <taxon>Umbelopsidaceae</taxon>
        <taxon>Umbelopsis</taxon>
    </lineage>
</organism>
<feature type="compositionally biased region" description="Polar residues" evidence="1">
    <location>
        <begin position="617"/>
        <end position="635"/>
    </location>
</feature>
<feature type="compositionally biased region" description="Basic and acidic residues" evidence="1">
    <location>
        <begin position="682"/>
        <end position="696"/>
    </location>
</feature>
<dbReference type="PANTHER" id="PTHR16317:SF1">
    <property type="entry name" value="KICSTOR COMPLEX PROTEIN ITFG2"/>
    <property type="match status" value="1"/>
</dbReference>
<dbReference type="AlphaFoldDB" id="A0A8H7PYB1"/>
<gene>
    <name evidence="2" type="ORF">INT43_006890</name>
</gene>
<proteinExistence type="predicted"/>
<dbReference type="OrthoDB" id="9996127at2759"/>
<feature type="region of interest" description="Disordered" evidence="1">
    <location>
        <begin position="258"/>
        <end position="319"/>
    </location>
</feature>
<feature type="region of interest" description="Disordered" evidence="1">
    <location>
        <begin position="200"/>
        <end position="231"/>
    </location>
</feature>
<comment type="caution">
    <text evidence="2">The sequence shown here is derived from an EMBL/GenBank/DDBJ whole genome shotgun (WGS) entry which is preliminary data.</text>
</comment>
<dbReference type="SUPFAM" id="SSF69318">
    <property type="entry name" value="Integrin alpha N-terminal domain"/>
    <property type="match status" value="1"/>
</dbReference>
<evidence type="ECO:0000313" key="3">
    <source>
        <dbReference type="Proteomes" id="UP000654370"/>
    </source>
</evidence>
<dbReference type="InterPro" id="IPR031793">
    <property type="entry name" value="KICSTOR_ITFG2"/>
</dbReference>
<protein>
    <submittedName>
        <fullName evidence="2">Uncharacterized protein</fullName>
    </submittedName>
</protein>
<feature type="region of interest" description="Disordered" evidence="1">
    <location>
        <begin position="600"/>
        <end position="746"/>
    </location>
</feature>
<keyword evidence="3" id="KW-1185">Reference proteome</keyword>
<dbReference type="InterPro" id="IPR028994">
    <property type="entry name" value="Integrin_alpha_N"/>
</dbReference>
<dbReference type="PANTHER" id="PTHR16317">
    <property type="entry name" value="INTEGRIN ALPHA REPEAT DOMAIN-CONTAINING"/>
    <property type="match status" value="1"/>
</dbReference>
<feature type="compositionally biased region" description="Polar residues" evidence="1">
    <location>
        <begin position="1020"/>
        <end position="1031"/>
    </location>
</feature>
<name>A0A8H7PYB1_MORIS</name>